<keyword evidence="6" id="KW-1015">Disulfide bond</keyword>
<dbReference type="Pfam" id="PF00720">
    <property type="entry name" value="SSI"/>
    <property type="match status" value="1"/>
</dbReference>
<proteinExistence type="inferred from homology"/>
<comment type="caution">
    <text evidence="9">The sequence shown here is derived from an EMBL/GenBank/DDBJ whole genome shotgun (WGS) entry which is preliminary data.</text>
</comment>
<gene>
    <name evidence="9" type="ORF">MQP27_26385</name>
</gene>
<dbReference type="SUPFAM" id="SSF55399">
    <property type="entry name" value="Subtilisin inhibitor"/>
    <property type="match status" value="1"/>
</dbReference>
<dbReference type="PROSITE" id="PS00999">
    <property type="entry name" value="SSI"/>
    <property type="match status" value="1"/>
</dbReference>
<organism evidence="9 10">
    <name type="scientific">Streptomyces cylindrosporus</name>
    <dbReference type="NCBI Taxonomy" id="2927583"/>
    <lineage>
        <taxon>Bacteria</taxon>
        <taxon>Bacillati</taxon>
        <taxon>Actinomycetota</taxon>
        <taxon>Actinomycetes</taxon>
        <taxon>Kitasatosporales</taxon>
        <taxon>Streptomycetaceae</taxon>
        <taxon>Streptomyces</taxon>
    </lineage>
</organism>
<evidence type="ECO:0000256" key="6">
    <source>
        <dbReference type="ARBA" id="ARBA00023157"/>
    </source>
</evidence>
<dbReference type="Gene3D" id="3.30.350.10">
    <property type="entry name" value="Subtilisin inhibitor-like"/>
    <property type="match status" value="1"/>
</dbReference>
<comment type="subcellular location">
    <subcellularLocation>
        <location evidence="1">Secreted</location>
    </subcellularLocation>
</comment>
<keyword evidence="3" id="KW-0964">Secreted</keyword>
<feature type="domain" description="Subtilisin inhibitor" evidence="8">
    <location>
        <begin position="46"/>
        <end position="113"/>
    </location>
</feature>
<dbReference type="InterPro" id="IPR036819">
    <property type="entry name" value="Subtilisin_inhibitor-like_sf"/>
</dbReference>
<evidence type="ECO:0000256" key="1">
    <source>
        <dbReference type="ARBA" id="ARBA00004613"/>
    </source>
</evidence>
<evidence type="ECO:0000256" key="2">
    <source>
        <dbReference type="ARBA" id="ARBA00010472"/>
    </source>
</evidence>
<evidence type="ECO:0000313" key="10">
    <source>
        <dbReference type="Proteomes" id="UP001165269"/>
    </source>
</evidence>
<dbReference type="InterPro" id="IPR020054">
    <property type="entry name" value="Prot_inh_SSI_I16_CS"/>
</dbReference>
<keyword evidence="4 9" id="KW-0646">Protease inhibitor</keyword>
<keyword evidence="10" id="KW-1185">Reference proteome</keyword>
<sequence length="142" mass="14983">MTPTGANRPDIAPASLLPLAPPPARDEDRPGDHLTVTVRDAGGGKDGTYQLYCHPGGGDHPDVAGACAALDRRTRWGTDTFAPVPGGSICTMQYGGPATAHVTGVWAGRRVNASYDRSDGCQIARWDRLVPLLPDLRPQGRS</sequence>
<dbReference type="GO" id="GO:0030414">
    <property type="term" value="F:peptidase inhibitor activity"/>
    <property type="evidence" value="ECO:0007669"/>
    <property type="project" value="UniProtKB-KW"/>
</dbReference>
<evidence type="ECO:0000313" key="9">
    <source>
        <dbReference type="EMBL" id="MCI3274621.1"/>
    </source>
</evidence>
<evidence type="ECO:0000256" key="3">
    <source>
        <dbReference type="ARBA" id="ARBA00022525"/>
    </source>
</evidence>
<evidence type="ECO:0000256" key="5">
    <source>
        <dbReference type="ARBA" id="ARBA00022900"/>
    </source>
</evidence>
<reference evidence="9" key="1">
    <citation type="submission" date="2022-03" db="EMBL/GenBank/DDBJ databases">
        <title>Streptomyces 7R015 and 7R016 isolated from Barleria lupulina in Thailand.</title>
        <authorList>
            <person name="Kanchanasin P."/>
            <person name="Phongsopitanun W."/>
            <person name="Tanasupawat S."/>
        </authorList>
    </citation>
    <scope>NUCLEOTIDE SEQUENCE</scope>
    <source>
        <strain evidence="9">7R015</strain>
    </source>
</reference>
<comment type="similarity">
    <text evidence="2">Belongs to the protease inhibitor I16 (SSI) family.</text>
</comment>
<evidence type="ECO:0000256" key="4">
    <source>
        <dbReference type="ARBA" id="ARBA00022690"/>
    </source>
</evidence>
<dbReference type="InterPro" id="IPR023549">
    <property type="entry name" value="Subtilisin_inhibitor"/>
</dbReference>
<protein>
    <submittedName>
        <fullName evidence="9">Subtilase-type protease inhibitor</fullName>
    </submittedName>
</protein>
<feature type="region of interest" description="Disordered" evidence="7">
    <location>
        <begin position="1"/>
        <end position="46"/>
    </location>
</feature>
<keyword evidence="5" id="KW-0722">Serine protease inhibitor</keyword>
<evidence type="ECO:0000259" key="8">
    <source>
        <dbReference type="Pfam" id="PF00720"/>
    </source>
</evidence>
<evidence type="ECO:0000256" key="7">
    <source>
        <dbReference type="SAM" id="MobiDB-lite"/>
    </source>
</evidence>
<name>A0ABS9YFF4_9ACTN</name>
<dbReference type="EMBL" id="JALDAY010000008">
    <property type="protein sequence ID" value="MCI3274621.1"/>
    <property type="molecule type" value="Genomic_DNA"/>
</dbReference>
<dbReference type="Proteomes" id="UP001165269">
    <property type="component" value="Unassembled WGS sequence"/>
</dbReference>
<accession>A0ABS9YFF4</accession>